<keyword evidence="3" id="KW-0238">DNA-binding</keyword>
<dbReference type="SMART" id="SM00448">
    <property type="entry name" value="REC"/>
    <property type="match status" value="1"/>
</dbReference>
<dbReference type="PRINTS" id="PR00038">
    <property type="entry name" value="HTHLUXR"/>
</dbReference>
<feature type="domain" description="Response regulatory" evidence="8">
    <location>
        <begin position="5"/>
        <end position="121"/>
    </location>
</feature>
<dbReference type="STRING" id="1157490.EL26_07990"/>
<evidence type="ECO:0000256" key="5">
    <source>
        <dbReference type="PROSITE-ProRule" id="PRU00169"/>
    </source>
</evidence>
<dbReference type="SUPFAM" id="SSF52172">
    <property type="entry name" value="CheY-like"/>
    <property type="match status" value="1"/>
</dbReference>
<protein>
    <submittedName>
        <fullName evidence="9">LuxR family transcriptional regulator</fullName>
    </submittedName>
</protein>
<evidence type="ECO:0000256" key="2">
    <source>
        <dbReference type="ARBA" id="ARBA00023015"/>
    </source>
</evidence>
<dbReference type="PROSITE" id="PS50043">
    <property type="entry name" value="HTH_LUXR_2"/>
    <property type="match status" value="1"/>
</dbReference>
<feature type="region of interest" description="Disordered" evidence="6">
    <location>
        <begin position="139"/>
        <end position="165"/>
    </location>
</feature>
<comment type="caution">
    <text evidence="9">The sequence shown here is derived from an EMBL/GenBank/DDBJ whole genome shotgun (WGS) entry which is preliminary data.</text>
</comment>
<dbReference type="Pfam" id="PF00196">
    <property type="entry name" value="GerE"/>
    <property type="match status" value="1"/>
</dbReference>
<dbReference type="CDD" id="cd17535">
    <property type="entry name" value="REC_NarL-like"/>
    <property type="match status" value="1"/>
</dbReference>
<accession>A0A074LV57</accession>
<evidence type="ECO:0000256" key="6">
    <source>
        <dbReference type="SAM" id="MobiDB-lite"/>
    </source>
</evidence>
<dbReference type="Pfam" id="PF00072">
    <property type="entry name" value="Response_reg"/>
    <property type="match status" value="1"/>
</dbReference>
<dbReference type="InterPro" id="IPR011006">
    <property type="entry name" value="CheY-like_superfamily"/>
</dbReference>
<dbReference type="RefSeq" id="WP_038086277.1">
    <property type="nucleotide sequence ID" value="NZ_JMIR01000008.1"/>
</dbReference>
<gene>
    <name evidence="9" type="ORF">EL26_07990</name>
</gene>
<evidence type="ECO:0000259" key="8">
    <source>
        <dbReference type="PROSITE" id="PS50110"/>
    </source>
</evidence>
<dbReference type="SUPFAM" id="SSF46894">
    <property type="entry name" value="C-terminal effector domain of the bipartite response regulators"/>
    <property type="match status" value="1"/>
</dbReference>
<keyword evidence="1 5" id="KW-0597">Phosphoprotein</keyword>
<evidence type="ECO:0000313" key="9">
    <source>
        <dbReference type="EMBL" id="KEO83848.1"/>
    </source>
</evidence>
<evidence type="ECO:0000313" key="10">
    <source>
        <dbReference type="Proteomes" id="UP000027931"/>
    </source>
</evidence>
<dbReference type="Proteomes" id="UP000027931">
    <property type="component" value="Unassembled WGS sequence"/>
</dbReference>
<sequence length="239" mass="26335">MEKIRVVLVDDQKMIRQGFGYVINVQPDMQVAGEAENGEEAVRVVLEQQPDVVLMDVQMPIKTGIEATREIIAQLPQTKVVILTTFDVHEYVFEGIRAGAVGYLLKDSDAQEMLDVIRAAQRGEAIYRTATAAQALGQMLASSQSSAPPAQTETASRKTEPTPPAGQIASNFQLLEPLTERELDVLQQMAYGLRNDAIAQKLTISEGTVKTHVHRILQKFGVDDRTQAVVVALRNRLVQ</sequence>
<organism evidence="9 10">
    <name type="scientific">Tumebacillus flagellatus</name>
    <dbReference type="NCBI Taxonomy" id="1157490"/>
    <lineage>
        <taxon>Bacteria</taxon>
        <taxon>Bacillati</taxon>
        <taxon>Bacillota</taxon>
        <taxon>Bacilli</taxon>
        <taxon>Bacillales</taxon>
        <taxon>Alicyclobacillaceae</taxon>
        <taxon>Tumebacillus</taxon>
    </lineage>
</organism>
<keyword evidence="2" id="KW-0805">Transcription regulation</keyword>
<dbReference type="InterPro" id="IPR000792">
    <property type="entry name" value="Tscrpt_reg_LuxR_C"/>
</dbReference>
<dbReference type="GO" id="GO:0003677">
    <property type="term" value="F:DNA binding"/>
    <property type="evidence" value="ECO:0007669"/>
    <property type="project" value="UniProtKB-KW"/>
</dbReference>
<dbReference type="PANTHER" id="PTHR43214:SF24">
    <property type="entry name" value="TRANSCRIPTIONAL REGULATORY PROTEIN NARL-RELATED"/>
    <property type="match status" value="1"/>
</dbReference>
<dbReference type="PROSITE" id="PS00622">
    <property type="entry name" value="HTH_LUXR_1"/>
    <property type="match status" value="1"/>
</dbReference>
<evidence type="ECO:0000256" key="3">
    <source>
        <dbReference type="ARBA" id="ARBA00023125"/>
    </source>
</evidence>
<reference evidence="9 10" key="1">
    <citation type="journal article" date="2013" name="Int. J. Syst. Evol. Microbiol.">
        <title>Tumebacillus flagellatus sp. nov., an alpha-amylase/pullulanase-producing bacterium isolated from cassava wastewater.</title>
        <authorList>
            <person name="Wang Q."/>
            <person name="Xie N."/>
            <person name="Qin Y."/>
            <person name="Shen N."/>
            <person name="Zhu J."/>
            <person name="Mi H."/>
            <person name="Huang R."/>
        </authorList>
    </citation>
    <scope>NUCLEOTIDE SEQUENCE [LARGE SCALE GENOMIC DNA]</scope>
    <source>
        <strain evidence="9 10">GST4</strain>
    </source>
</reference>
<name>A0A074LV57_9BACL</name>
<keyword evidence="4" id="KW-0804">Transcription</keyword>
<dbReference type="CDD" id="cd06170">
    <property type="entry name" value="LuxR_C_like"/>
    <property type="match status" value="1"/>
</dbReference>
<dbReference type="AlphaFoldDB" id="A0A074LV57"/>
<dbReference type="InterPro" id="IPR058245">
    <property type="entry name" value="NreC/VraR/RcsB-like_REC"/>
</dbReference>
<feature type="modified residue" description="4-aspartylphosphate" evidence="5">
    <location>
        <position position="56"/>
    </location>
</feature>
<evidence type="ECO:0000256" key="4">
    <source>
        <dbReference type="ARBA" id="ARBA00023163"/>
    </source>
</evidence>
<dbReference type="GO" id="GO:0000160">
    <property type="term" value="P:phosphorelay signal transduction system"/>
    <property type="evidence" value="ECO:0007669"/>
    <property type="project" value="InterPro"/>
</dbReference>
<dbReference type="InterPro" id="IPR039420">
    <property type="entry name" value="WalR-like"/>
</dbReference>
<dbReference type="PROSITE" id="PS50110">
    <property type="entry name" value="RESPONSE_REGULATORY"/>
    <property type="match status" value="1"/>
</dbReference>
<dbReference type="PANTHER" id="PTHR43214">
    <property type="entry name" value="TWO-COMPONENT RESPONSE REGULATOR"/>
    <property type="match status" value="1"/>
</dbReference>
<dbReference type="eggNOG" id="COG2197">
    <property type="taxonomic scope" value="Bacteria"/>
</dbReference>
<dbReference type="InterPro" id="IPR016032">
    <property type="entry name" value="Sig_transdc_resp-reg_C-effctor"/>
</dbReference>
<dbReference type="EMBL" id="JMIR01000008">
    <property type="protein sequence ID" value="KEO83848.1"/>
    <property type="molecule type" value="Genomic_DNA"/>
</dbReference>
<feature type="compositionally biased region" description="Low complexity" evidence="6">
    <location>
        <begin position="141"/>
        <end position="151"/>
    </location>
</feature>
<dbReference type="InterPro" id="IPR001789">
    <property type="entry name" value="Sig_transdc_resp-reg_receiver"/>
</dbReference>
<dbReference type="GO" id="GO:0006355">
    <property type="term" value="P:regulation of DNA-templated transcription"/>
    <property type="evidence" value="ECO:0007669"/>
    <property type="project" value="InterPro"/>
</dbReference>
<evidence type="ECO:0000259" key="7">
    <source>
        <dbReference type="PROSITE" id="PS50043"/>
    </source>
</evidence>
<proteinExistence type="predicted"/>
<feature type="domain" description="HTH luxR-type" evidence="7">
    <location>
        <begin position="171"/>
        <end position="236"/>
    </location>
</feature>
<dbReference type="OrthoDB" id="9779069at2"/>
<evidence type="ECO:0000256" key="1">
    <source>
        <dbReference type="ARBA" id="ARBA00022553"/>
    </source>
</evidence>
<dbReference type="Gene3D" id="3.40.50.2300">
    <property type="match status" value="1"/>
</dbReference>
<keyword evidence="10" id="KW-1185">Reference proteome</keyword>
<dbReference type="SMART" id="SM00421">
    <property type="entry name" value="HTH_LUXR"/>
    <property type="match status" value="1"/>
</dbReference>